<dbReference type="AlphaFoldDB" id="A0A2V2LC84"/>
<dbReference type="GO" id="GO:0006298">
    <property type="term" value="P:mismatch repair"/>
    <property type="evidence" value="ECO:0007669"/>
    <property type="project" value="UniProtKB-UniRule"/>
</dbReference>
<proteinExistence type="inferred from homology"/>
<dbReference type="SUPFAM" id="SSF53150">
    <property type="entry name" value="DNA repair protein MutS, domain II"/>
    <property type="match status" value="1"/>
</dbReference>
<keyword evidence="6 9" id="KW-0238">DNA-binding</keyword>
<evidence type="ECO:0000256" key="8">
    <source>
        <dbReference type="ARBA" id="ARBA00024647"/>
    </source>
</evidence>
<evidence type="ECO:0000313" key="13">
    <source>
        <dbReference type="Proteomes" id="UP000245680"/>
    </source>
</evidence>
<keyword evidence="5 9" id="KW-0067">ATP-binding</keyword>
<keyword evidence="4 9" id="KW-0227">DNA damage</keyword>
<dbReference type="FunFam" id="3.40.1170.10:FF:000001">
    <property type="entry name" value="DNA mismatch repair protein MutS"/>
    <property type="match status" value="1"/>
</dbReference>
<evidence type="ECO:0000256" key="7">
    <source>
        <dbReference type="ARBA" id="ARBA00023204"/>
    </source>
</evidence>
<dbReference type="Pfam" id="PF05192">
    <property type="entry name" value="MutS_III"/>
    <property type="match status" value="1"/>
</dbReference>
<dbReference type="InterPro" id="IPR000432">
    <property type="entry name" value="DNA_mismatch_repair_MutS_C"/>
</dbReference>
<evidence type="ECO:0000256" key="3">
    <source>
        <dbReference type="ARBA" id="ARBA00022741"/>
    </source>
</evidence>
<keyword evidence="3 9" id="KW-0547">Nucleotide-binding</keyword>
<dbReference type="HAMAP" id="MF_00096">
    <property type="entry name" value="MutS"/>
    <property type="match status" value="1"/>
</dbReference>
<dbReference type="RefSeq" id="WP_109811596.1">
    <property type="nucleotide sequence ID" value="NZ_QGKU01000032.1"/>
</dbReference>
<dbReference type="Gene3D" id="3.40.50.300">
    <property type="entry name" value="P-loop containing nucleotide triphosphate hydrolases"/>
    <property type="match status" value="1"/>
</dbReference>
<evidence type="ECO:0000313" key="12">
    <source>
        <dbReference type="EMBL" id="PWR02935.1"/>
    </source>
</evidence>
<evidence type="ECO:0000256" key="2">
    <source>
        <dbReference type="ARBA" id="ARBA00021982"/>
    </source>
</evidence>
<dbReference type="InterPro" id="IPR036678">
    <property type="entry name" value="MutS_con_dom_sf"/>
</dbReference>
<protein>
    <recommendedName>
        <fullName evidence="2 9">DNA mismatch repair protein MutS</fullName>
    </recommendedName>
</protein>
<dbReference type="NCBIfam" id="NF003810">
    <property type="entry name" value="PRK05399.1"/>
    <property type="match status" value="1"/>
</dbReference>
<evidence type="ECO:0000256" key="4">
    <source>
        <dbReference type="ARBA" id="ARBA00022763"/>
    </source>
</evidence>
<gene>
    <name evidence="9" type="primary">mutS</name>
    <name evidence="12" type="ORF">DKT77_09900</name>
</gene>
<dbReference type="Proteomes" id="UP000245680">
    <property type="component" value="Unassembled WGS sequence"/>
</dbReference>
<dbReference type="SUPFAM" id="SSF55271">
    <property type="entry name" value="DNA repair protein MutS, domain I"/>
    <property type="match status" value="1"/>
</dbReference>
<dbReference type="Gene3D" id="3.30.420.110">
    <property type="entry name" value="MutS, connector domain"/>
    <property type="match status" value="1"/>
</dbReference>
<dbReference type="InterPro" id="IPR017261">
    <property type="entry name" value="DNA_mismatch_repair_MutS/MSH"/>
</dbReference>
<dbReference type="InterPro" id="IPR007696">
    <property type="entry name" value="DNA_mismatch_repair_MutS_core"/>
</dbReference>
<dbReference type="NCBIfam" id="TIGR01070">
    <property type="entry name" value="mutS1"/>
    <property type="match status" value="1"/>
</dbReference>
<sequence length="871" mass="93175">MMAQYLEIKAAHPHALLFYRMGDFYEMFFDDAVAAAAALDIALTKRGQHEGADIPMCGVPVHSAESYLQTLTRKGFVVAICEQLEDPAEAKKRGSKSVVKRGVVRLVTPGTLTEDSLLDARRHNYLAAWSLIRDEGALAWADMSTGEVVVAPCAPVALGPLLARLSPSELLCVAAQEGMLREMTDAAVSVLGAASFDSTNADARLCALYGVKTLDAFGGFTRAEVSALGALVDYLDLTQKGNLPLLRPPAREAVGGAMQIDAATRRNLEISQRLSGGRDGSLLAVIDRTVTAPGARLLDRRLAAPSCDLAEIRSRHDAIEVLLGDGRLRDDLRAALRRVPDMDRALGRLSLDRGGPRDLAALRDGLAEAEQVARLLDRDGMPDRLTEATRGLTGHDRLRGLLDAALVAEPPHLARDGGFIAPGHDAALDEARTLRDEGRGVIAGLQAEYAETAGIGTLKIKHNNVLGYFIETTATHAGKMMAPPLSETFIHRQTTASAVRFTTVELSDLERRILNAGSQALEIEKRHFAALREAAVAAGASIGIAARALAEIDLTAGLADLAAGGDWCRPQMDDSRSFEVVAGRHPVVEAALRREGGQGFVANDCTLTADEDAAICLLTGPNMAGKSTWLRQNALIALLAQAGAFVPARSARLGLVSQLFSRVGAADDLARGRSTFMVEMVETAAILNQADARALVILDEIGRGTATYDGLSIAWATLEHLHDTNRCRALFATHYHELTALADKLPGAANATVSVKEWEGDVIFLHEVRPGAADRSYGVQVARLAGLPPAVVQRARAVLDTLERNDQETGGRRPVIDDLPLFAAPAPPPAPTTLPREDPLRRRVDDIQPDQMTPLEALSILYELKGLAKPG</sequence>
<dbReference type="InterPro" id="IPR005748">
    <property type="entry name" value="DNA_mismatch_repair_MutS"/>
</dbReference>
<evidence type="ECO:0000256" key="6">
    <source>
        <dbReference type="ARBA" id="ARBA00023125"/>
    </source>
</evidence>
<dbReference type="Pfam" id="PF01624">
    <property type="entry name" value="MutS_I"/>
    <property type="match status" value="1"/>
</dbReference>
<accession>A0A2V2LC84</accession>
<dbReference type="Pfam" id="PF05190">
    <property type="entry name" value="MutS_IV"/>
    <property type="match status" value="1"/>
</dbReference>
<dbReference type="PIRSF" id="PIRSF037677">
    <property type="entry name" value="DNA_mis_repair_Msh6"/>
    <property type="match status" value="1"/>
</dbReference>
<dbReference type="GO" id="GO:0005829">
    <property type="term" value="C:cytosol"/>
    <property type="evidence" value="ECO:0007669"/>
    <property type="project" value="TreeGrafter"/>
</dbReference>
<comment type="function">
    <text evidence="8 9">This protein is involved in the repair of mismatches in DNA. It is possible that it carries out the mismatch recognition step. This protein has a weak ATPase activity.</text>
</comment>
<dbReference type="SUPFAM" id="SSF48334">
    <property type="entry name" value="DNA repair protein MutS, domain III"/>
    <property type="match status" value="1"/>
</dbReference>
<dbReference type="Pfam" id="PF05188">
    <property type="entry name" value="MutS_II"/>
    <property type="match status" value="1"/>
</dbReference>
<dbReference type="InterPro" id="IPR045076">
    <property type="entry name" value="MutS"/>
</dbReference>
<keyword evidence="7 9" id="KW-0234">DNA repair</keyword>
<comment type="caution">
    <text evidence="12">The sequence shown here is derived from an EMBL/GenBank/DDBJ whole genome shotgun (WGS) entry which is preliminary data.</text>
</comment>
<organism evidence="12 13">
    <name type="scientific">Meridianimarinicoccus roseus</name>
    <dbReference type="NCBI Taxonomy" id="2072018"/>
    <lineage>
        <taxon>Bacteria</taxon>
        <taxon>Pseudomonadati</taxon>
        <taxon>Pseudomonadota</taxon>
        <taxon>Alphaproteobacteria</taxon>
        <taxon>Rhodobacterales</taxon>
        <taxon>Paracoccaceae</taxon>
        <taxon>Meridianimarinicoccus</taxon>
    </lineage>
</organism>
<evidence type="ECO:0000256" key="1">
    <source>
        <dbReference type="ARBA" id="ARBA00006271"/>
    </source>
</evidence>
<dbReference type="GO" id="GO:0005524">
    <property type="term" value="F:ATP binding"/>
    <property type="evidence" value="ECO:0007669"/>
    <property type="project" value="UniProtKB-UniRule"/>
</dbReference>
<name>A0A2V2LC84_9RHOB</name>
<dbReference type="InterPro" id="IPR027417">
    <property type="entry name" value="P-loop_NTPase"/>
</dbReference>
<dbReference type="Gene3D" id="3.40.1170.10">
    <property type="entry name" value="DNA repair protein MutS, domain I"/>
    <property type="match status" value="1"/>
</dbReference>
<dbReference type="InterPro" id="IPR007695">
    <property type="entry name" value="DNA_mismatch_repair_MutS-lik_N"/>
</dbReference>
<feature type="domain" description="DNA mismatch repair proteins mutS family" evidence="11">
    <location>
        <begin position="694"/>
        <end position="710"/>
    </location>
</feature>
<evidence type="ECO:0000259" key="11">
    <source>
        <dbReference type="PROSITE" id="PS00486"/>
    </source>
</evidence>
<comment type="similarity">
    <text evidence="1 9 10">Belongs to the DNA mismatch repair MutS family.</text>
</comment>
<dbReference type="GO" id="GO:0030983">
    <property type="term" value="F:mismatched DNA binding"/>
    <property type="evidence" value="ECO:0007669"/>
    <property type="project" value="InterPro"/>
</dbReference>
<dbReference type="OrthoDB" id="9802448at2"/>
<dbReference type="Gene3D" id="6.10.140.430">
    <property type="match status" value="1"/>
</dbReference>
<dbReference type="SMART" id="SM00533">
    <property type="entry name" value="MUTSd"/>
    <property type="match status" value="1"/>
</dbReference>
<dbReference type="PANTHER" id="PTHR11361">
    <property type="entry name" value="DNA MISMATCH REPAIR PROTEIN MUTS FAMILY MEMBER"/>
    <property type="match status" value="1"/>
</dbReference>
<reference evidence="12 13" key="1">
    <citation type="submission" date="2018-05" db="EMBL/GenBank/DDBJ databases">
        <title>Rhodobacteraceae gen. nov., sp. nov. isolated from sea water.</title>
        <authorList>
            <person name="Ren Y."/>
        </authorList>
    </citation>
    <scope>NUCLEOTIDE SEQUENCE [LARGE SCALE GENOMIC DNA]</scope>
    <source>
        <strain evidence="12 13">TG-679</strain>
    </source>
</reference>
<evidence type="ECO:0000256" key="10">
    <source>
        <dbReference type="RuleBase" id="RU003756"/>
    </source>
</evidence>
<dbReference type="InterPro" id="IPR016151">
    <property type="entry name" value="DNA_mismatch_repair_MutS_N"/>
</dbReference>
<dbReference type="EMBL" id="QGKU01000032">
    <property type="protein sequence ID" value="PWR02935.1"/>
    <property type="molecule type" value="Genomic_DNA"/>
</dbReference>
<dbReference type="GO" id="GO:0003684">
    <property type="term" value="F:damaged DNA binding"/>
    <property type="evidence" value="ECO:0007669"/>
    <property type="project" value="UniProtKB-UniRule"/>
</dbReference>
<feature type="binding site" evidence="9">
    <location>
        <begin position="620"/>
        <end position="627"/>
    </location>
    <ligand>
        <name>ATP</name>
        <dbReference type="ChEBI" id="CHEBI:30616"/>
    </ligand>
</feature>
<evidence type="ECO:0000256" key="9">
    <source>
        <dbReference type="HAMAP-Rule" id="MF_00096"/>
    </source>
</evidence>
<dbReference type="SUPFAM" id="SSF52540">
    <property type="entry name" value="P-loop containing nucleoside triphosphate hydrolases"/>
    <property type="match status" value="1"/>
</dbReference>
<dbReference type="InterPro" id="IPR007861">
    <property type="entry name" value="DNA_mismatch_repair_MutS_clamp"/>
</dbReference>
<dbReference type="Pfam" id="PF00488">
    <property type="entry name" value="MutS_V"/>
    <property type="match status" value="1"/>
</dbReference>
<dbReference type="InterPro" id="IPR036187">
    <property type="entry name" value="DNA_mismatch_repair_MutS_sf"/>
</dbReference>
<dbReference type="InterPro" id="IPR007860">
    <property type="entry name" value="DNA_mmatch_repair_MutS_con_dom"/>
</dbReference>
<dbReference type="SMART" id="SM00534">
    <property type="entry name" value="MUTSac"/>
    <property type="match status" value="1"/>
</dbReference>
<evidence type="ECO:0000256" key="5">
    <source>
        <dbReference type="ARBA" id="ARBA00022840"/>
    </source>
</evidence>
<dbReference type="CDD" id="cd03284">
    <property type="entry name" value="ABC_MutS1"/>
    <property type="match status" value="1"/>
</dbReference>
<dbReference type="PANTHER" id="PTHR11361:SF34">
    <property type="entry name" value="DNA MISMATCH REPAIR PROTEIN MSH1, MITOCHONDRIAL"/>
    <property type="match status" value="1"/>
</dbReference>
<dbReference type="PROSITE" id="PS00486">
    <property type="entry name" value="DNA_MISMATCH_REPAIR_2"/>
    <property type="match status" value="1"/>
</dbReference>
<dbReference type="Gene3D" id="1.10.1420.10">
    <property type="match status" value="2"/>
</dbReference>
<keyword evidence="13" id="KW-1185">Reference proteome</keyword>
<dbReference type="GO" id="GO:0140664">
    <property type="term" value="F:ATP-dependent DNA damage sensor activity"/>
    <property type="evidence" value="ECO:0007669"/>
    <property type="project" value="InterPro"/>
</dbReference>